<dbReference type="SUPFAM" id="SSF57863">
    <property type="entry name" value="ArfGap/RecO-like zinc finger"/>
    <property type="match status" value="1"/>
</dbReference>
<reference evidence="10" key="1">
    <citation type="submission" date="2016-02" db="EMBL/GenBank/DDBJ databases">
        <authorList>
            <person name="Holder M.E."/>
            <person name="Ajami N.J."/>
            <person name="Petrosino J.F."/>
        </authorList>
    </citation>
    <scope>NUCLEOTIDE SEQUENCE [LARGE SCALE GENOMIC DNA]</scope>
    <source>
        <strain evidence="10">DSM 12838</strain>
    </source>
</reference>
<evidence type="ECO:0000256" key="3">
    <source>
        <dbReference type="ARBA" id="ARBA00022763"/>
    </source>
</evidence>
<comment type="function">
    <text evidence="7">Involved in DNA repair and RecF pathway recombination.</text>
</comment>
<evidence type="ECO:0000256" key="7">
    <source>
        <dbReference type="HAMAP-Rule" id="MF_00201"/>
    </source>
</evidence>
<keyword evidence="4 7" id="KW-0233">DNA recombination</keyword>
<dbReference type="GO" id="GO:0006302">
    <property type="term" value="P:double-strand break repair"/>
    <property type="evidence" value="ECO:0007669"/>
    <property type="project" value="TreeGrafter"/>
</dbReference>
<evidence type="ECO:0000313" key="9">
    <source>
        <dbReference type="EMBL" id="AMD93020.1"/>
    </source>
</evidence>
<accession>A0A109W637</accession>
<dbReference type="Gene3D" id="1.20.1440.120">
    <property type="entry name" value="Recombination protein O, C-terminal domain"/>
    <property type="match status" value="1"/>
</dbReference>
<dbReference type="SUPFAM" id="SSF50249">
    <property type="entry name" value="Nucleic acid-binding proteins"/>
    <property type="match status" value="1"/>
</dbReference>
<evidence type="ECO:0000256" key="4">
    <source>
        <dbReference type="ARBA" id="ARBA00023172"/>
    </source>
</evidence>
<dbReference type="AlphaFoldDB" id="A0A109W637"/>
<dbReference type="InterPro" id="IPR042242">
    <property type="entry name" value="RecO_C"/>
</dbReference>
<evidence type="ECO:0000256" key="5">
    <source>
        <dbReference type="ARBA" id="ARBA00023204"/>
    </source>
</evidence>
<dbReference type="Gene3D" id="2.40.50.140">
    <property type="entry name" value="Nucleic acid-binding proteins"/>
    <property type="match status" value="1"/>
</dbReference>
<dbReference type="GO" id="GO:0006310">
    <property type="term" value="P:DNA recombination"/>
    <property type="evidence" value="ECO:0007669"/>
    <property type="project" value="UniProtKB-UniRule"/>
</dbReference>
<organism evidence="9 10">
    <name type="scientific">Desulfomicrobium orale DSM 12838</name>
    <dbReference type="NCBI Taxonomy" id="888061"/>
    <lineage>
        <taxon>Bacteria</taxon>
        <taxon>Pseudomonadati</taxon>
        <taxon>Thermodesulfobacteriota</taxon>
        <taxon>Desulfovibrionia</taxon>
        <taxon>Desulfovibrionales</taxon>
        <taxon>Desulfomicrobiaceae</taxon>
        <taxon>Desulfomicrobium</taxon>
    </lineage>
</organism>
<evidence type="ECO:0000259" key="8">
    <source>
        <dbReference type="Pfam" id="PF11967"/>
    </source>
</evidence>
<dbReference type="GO" id="GO:0043590">
    <property type="term" value="C:bacterial nucleoid"/>
    <property type="evidence" value="ECO:0007669"/>
    <property type="project" value="TreeGrafter"/>
</dbReference>
<feature type="domain" description="DNA replication/recombination mediator RecO N-terminal" evidence="8">
    <location>
        <begin position="1"/>
        <end position="79"/>
    </location>
</feature>
<dbReference type="NCBIfam" id="TIGR00613">
    <property type="entry name" value="reco"/>
    <property type="match status" value="1"/>
</dbReference>
<dbReference type="Pfam" id="PF02565">
    <property type="entry name" value="RecO_C"/>
    <property type="match status" value="1"/>
</dbReference>
<evidence type="ECO:0000256" key="6">
    <source>
        <dbReference type="ARBA" id="ARBA00033409"/>
    </source>
</evidence>
<name>A0A109W637_9BACT</name>
<dbReference type="InterPro" id="IPR022572">
    <property type="entry name" value="DNA_rep/recomb_RecO_N"/>
</dbReference>
<dbReference type="Pfam" id="PF11967">
    <property type="entry name" value="RecO_N"/>
    <property type="match status" value="1"/>
</dbReference>
<dbReference type="STRING" id="888061.AXF15_07855"/>
<dbReference type="RefSeq" id="WP_066605645.1">
    <property type="nucleotide sequence ID" value="NZ_CP014230.1"/>
</dbReference>
<keyword evidence="10" id="KW-1185">Reference proteome</keyword>
<sequence>MEFSEQVMVLRVGTFREADCWVRFFSPTHGLLTGFAFGGRRSRRRFCGCLSPLSLVHFRVSRGRREYHCLEEGALVNAFPDLKRDLNRLGMASNCVRFFESLSFAPDSMESAHALLLETLETLDRSVPDSCFLPILFRAKMTFTQGYQPDLSSCRGCGRPLADSGRAAFAVQEGGLYCPRCPSGAGHKISTSRETLALLNRLSVTGPREWADWAPSPQVREECVRLVDAFVQCHLGLTCDGNRFLRV</sequence>
<dbReference type="EMBL" id="CP014230">
    <property type="protein sequence ID" value="AMD93020.1"/>
    <property type="molecule type" value="Genomic_DNA"/>
</dbReference>
<evidence type="ECO:0000313" key="10">
    <source>
        <dbReference type="Proteomes" id="UP000063964"/>
    </source>
</evidence>
<dbReference type="Proteomes" id="UP000063964">
    <property type="component" value="Chromosome"/>
</dbReference>
<dbReference type="InterPro" id="IPR003717">
    <property type="entry name" value="RecO"/>
</dbReference>
<dbReference type="PANTHER" id="PTHR33991">
    <property type="entry name" value="DNA REPAIR PROTEIN RECO"/>
    <property type="match status" value="1"/>
</dbReference>
<dbReference type="InterPro" id="IPR037278">
    <property type="entry name" value="ARFGAP/RecO"/>
</dbReference>
<protein>
    <recommendedName>
        <fullName evidence="2 7">DNA repair protein RecO</fullName>
    </recommendedName>
    <alternativeName>
        <fullName evidence="6 7">Recombination protein O</fullName>
    </alternativeName>
</protein>
<gene>
    <name evidence="7" type="primary">recO</name>
    <name evidence="9" type="ORF">AXF15_07855</name>
</gene>
<comment type="similarity">
    <text evidence="1 7">Belongs to the RecO family.</text>
</comment>
<dbReference type="KEGG" id="doa:AXF15_07855"/>
<dbReference type="PANTHER" id="PTHR33991:SF1">
    <property type="entry name" value="DNA REPAIR PROTEIN RECO"/>
    <property type="match status" value="1"/>
</dbReference>
<evidence type="ECO:0000256" key="1">
    <source>
        <dbReference type="ARBA" id="ARBA00007452"/>
    </source>
</evidence>
<proteinExistence type="inferred from homology"/>
<keyword evidence="3 7" id="KW-0227">DNA damage</keyword>
<dbReference type="HAMAP" id="MF_00201">
    <property type="entry name" value="RecO"/>
    <property type="match status" value="1"/>
</dbReference>
<dbReference type="InterPro" id="IPR012340">
    <property type="entry name" value="NA-bd_OB-fold"/>
</dbReference>
<evidence type="ECO:0000256" key="2">
    <source>
        <dbReference type="ARBA" id="ARBA00021310"/>
    </source>
</evidence>
<dbReference type="OrthoDB" id="9780797at2"/>
<keyword evidence="5 7" id="KW-0234">DNA repair</keyword>